<dbReference type="EMBL" id="NBSK02000007">
    <property type="protein sequence ID" value="KAJ0194635.1"/>
    <property type="molecule type" value="Genomic_DNA"/>
</dbReference>
<protein>
    <submittedName>
        <fullName evidence="1">Uncharacterized protein</fullName>
    </submittedName>
</protein>
<organism evidence="1 2">
    <name type="scientific">Lactuca sativa</name>
    <name type="common">Garden lettuce</name>
    <dbReference type="NCBI Taxonomy" id="4236"/>
    <lineage>
        <taxon>Eukaryota</taxon>
        <taxon>Viridiplantae</taxon>
        <taxon>Streptophyta</taxon>
        <taxon>Embryophyta</taxon>
        <taxon>Tracheophyta</taxon>
        <taxon>Spermatophyta</taxon>
        <taxon>Magnoliopsida</taxon>
        <taxon>eudicotyledons</taxon>
        <taxon>Gunneridae</taxon>
        <taxon>Pentapetalae</taxon>
        <taxon>asterids</taxon>
        <taxon>campanulids</taxon>
        <taxon>Asterales</taxon>
        <taxon>Asteraceae</taxon>
        <taxon>Cichorioideae</taxon>
        <taxon>Cichorieae</taxon>
        <taxon>Lactucinae</taxon>
        <taxon>Lactuca</taxon>
    </lineage>
</organism>
<keyword evidence="2" id="KW-1185">Reference proteome</keyword>
<dbReference type="PANTHER" id="PTHR48475">
    <property type="entry name" value="RIBONUCLEASE H"/>
    <property type="match status" value="1"/>
</dbReference>
<gene>
    <name evidence="1" type="ORF">LSAT_V11C700359170</name>
</gene>
<proteinExistence type="predicted"/>
<dbReference type="PANTHER" id="PTHR48475:SF2">
    <property type="entry name" value="RIBONUCLEASE H"/>
    <property type="match status" value="1"/>
</dbReference>
<evidence type="ECO:0000313" key="2">
    <source>
        <dbReference type="Proteomes" id="UP000235145"/>
    </source>
</evidence>
<dbReference type="AlphaFoldDB" id="A0A9R1WZ70"/>
<reference evidence="1 2" key="1">
    <citation type="journal article" date="2017" name="Nat. Commun.">
        <title>Genome assembly with in vitro proximity ligation data and whole-genome triplication in lettuce.</title>
        <authorList>
            <person name="Reyes-Chin-Wo S."/>
            <person name="Wang Z."/>
            <person name="Yang X."/>
            <person name="Kozik A."/>
            <person name="Arikit S."/>
            <person name="Song C."/>
            <person name="Xia L."/>
            <person name="Froenicke L."/>
            <person name="Lavelle D.O."/>
            <person name="Truco M.J."/>
            <person name="Xia R."/>
            <person name="Zhu S."/>
            <person name="Xu C."/>
            <person name="Xu H."/>
            <person name="Xu X."/>
            <person name="Cox K."/>
            <person name="Korf I."/>
            <person name="Meyers B.C."/>
            <person name="Michelmore R.W."/>
        </authorList>
    </citation>
    <scope>NUCLEOTIDE SEQUENCE [LARGE SCALE GENOMIC DNA]</scope>
    <source>
        <strain evidence="2">cv. Salinas</strain>
        <tissue evidence="1">Seedlings</tissue>
    </source>
</reference>
<evidence type="ECO:0000313" key="1">
    <source>
        <dbReference type="EMBL" id="KAJ0194635.1"/>
    </source>
</evidence>
<name>A0A9R1WZ70_LACSA</name>
<sequence length="207" mass="23706">MRGREHDYSSRTLMTMKSHTPFYNNEVEYEAPLAGFRLAPELLDQVDPRWRKCKGQCSKEAILGIVRSHNQGPPDWTIPFVDYLLHGILPNDPIEDRRIKIKAPRFAVRDTQLYKRGYLAPWLKCVTNFERQSLQEESHMGEIRAHDGAWELTGKYSILCYIGHTSMRMEASSPKHARSVRLSLLSKTNLSCHLPVLASPVPFTSGV</sequence>
<comment type="caution">
    <text evidence="1">The sequence shown here is derived from an EMBL/GenBank/DDBJ whole genome shotgun (WGS) entry which is preliminary data.</text>
</comment>
<accession>A0A9R1WZ70</accession>
<dbReference type="Proteomes" id="UP000235145">
    <property type="component" value="Unassembled WGS sequence"/>
</dbReference>